<proteinExistence type="predicted"/>
<feature type="region of interest" description="Disordered" evidence="1">
    <location>
        <begin position="1"/>
        <end position="20"/>
    </location>
</feature>
<accession>A0A9N9T4S4</accession>
<sequence>MPGNENVLPENSISLNETPTISNENTYNDLCLPSTSNIVNMDQRKNYYILSPIRSNKSNIDDSDADPNFDVSPDKLLRQNYYTTVHLSLQFRILEIMEKRKEKKSPKPENWKMNVAK</sequence>
<dbReference type="AlphaFoldDB" id="A0A9N9T4S4"/>
<feature type="compositionally biased region" description="Polar residues" evidence="1">
    <location>
        <begin position="9"/>
        <end position="20"/>
    </location>
</feature>
<gene>
    <name evidence="2" type="ORF">DIABBA_LOCUS8939</name>
</gene>
<name>A0A9N9T4S4_DIABA</name>
<dbReference type="OrthoDB" id="7473079at2759"/>
<organism evidence="2 3">
    <name type="scientific">Diabrotica balteata</name>
    <name type="common">Banded cucumber beetle</name>
    <dbReference type="NCBI Taxonomy" id="107213"/>
    <lineage>
        <taxon>Eukaryota</taxon>
        <taxon>Metazoa</taxon>
        <taxon>Ecdysozoa</taxon>
        <taxon>Arthropoda</taxon>
        <taxon>Hexapoda</taxon>
        <taxon>Insecta</taxon>
        <taxon>Pterygota</taxon>
        <taxon>Neoptera</taxon>
        <taxon>Endopterygota</taxon>
        <taxon>Coleoptera</taxon>
        <taxon>Polyphaga</taxon>
        <taxon>Cucujiformia</taxon>
        <taxon>Chrysomeloidea</taxon>
        <taxon>Chrysomelidae</taxon>
        <taxon>Galerucinae</taxon>
        <taxon>Diabroticina</taxon>
        <taxon>Diabroticites</taxon>
        <taxon>Diabrotica</taxon>
    </lineage>
</organism>
<reference evidence="2" key="1">
    <citation type="submission" date="2022-01" db="EMBL/GenBank/DDBJ databases">
        <authorList>
            <person name="King R."/>
        </authorList>
    </citation>
    <scope>NUCLEOTIDE SEQUENCE</scope>
</reference>
<evidence type="ECO:0000313" key="2">
    <source>
        <dbReference type="EMBL" id="CAG9835775.1"/>
    </source>
</evidence>
<dbReference type="EMBL" id="OU898281">
    <property type="protein sequence ID" value="CAG9835775.1"/>
    <property type="molecule type" value="Genomic_DNA"/>
</dbReference>
<protein>
    <submittedName>
        <fullName evidence="2">Uncharacterized protein</fullName>
    </submittedName>
</protein>
<evidence type="ECO:0000313" key="3">
    <source>
        <dbReference type="Proteomes" id="UP001153709"/>
    </source>
</evidence>
<keyword evidence="3" id="KW-1185">Reference proteome</keyword>
<evidence type="ECO:0000256" key="1">
    <source>
        <dbReference type="SAM" id="MobiDB-lite"/>
    </source>
</evidence>
<dbReference type="Proteomes" id="UP001153709">
    <property type="component" value="Chromosome 6"/>
</dbReference>